<dbReference type="AlphaFoldDB" id="A0AAV7WND7"/>
<keyword evidence="3" id="KW-1185">Reference proteome</keyword>
<accession>A0AAV7WND7</accession>
<evidence type="ECO:0000256" key="1">
    <source>
        <dbReference type="SAM" id="MobiDB-lite"/>
    </source>
</evidence>
<organism evidence="2 3">
    <name type="scientific">Pleurodeles waltl</name>
    <name type="common">Iberian ribbed newt</name>
    <dbReference type="NCBI Taxonomy" id="8319"/>
    <lineage>
        <taxon>Eukaryota</taxon>
        <taxon>Metazoa</taxon>
        <taxon>Chordata</taxon>
        <taxon>Craniata</taxon>
        <taxon>Vertebrata</taxon>
        <taxon>Euteleostomi</taxon>
        <taxon>Amphibia</taxon>
        <taxon>Batrachia</taxon>
        <taxon>Caudata</taxon>
        <taxon>Salamandroidea</taxon>
        <taxon>Salamandridae</taxon>
        <taxon>Pleurodelinae</taxon>
        <taxon>Pleurodeles</taxon>
    </lineage>
</organism>
<dbReference type="Proteomes" id="UP001066276">
    <property type="component" value="Chromosome 1_1"/>
</dbReference>
<protein>
    <submittedName>
        <fullName evidence="2">Uncharacterized protein</fullName>
    </submittedName>
</protein>
<name>A0AAV7WND7_PLEWA</name>
<feature type="region of interest" description="Disordered" evidence="1">
    <location>
        <begin position="50"/>
        <end position="92"/>
    </location>
</feature>
<reference evidence="2" key="1">
    <citation type="journal article" date="2022" name="bioRxiv">
        <title>Sequencing and chromosome-scale assembly of the giantPleurodeles waltlgenome.</title>
        <authorList>
            <person name="Brown T."/>
            <person name="Elewa A."/>
            <person name="Iarovenko S."/>
            <person name="Subramanian E."/>
            <person name="Araus A.J."/>
            <person name="Petzold A."/>
            <person name="Susuki M."/>
            <person name="Suzuki K.-i.T."/>
            <person name="Hayashi T."/>
            <person name="Toyoda A."/>
            <person name="Oliveira C."/>
            <person name="Osipova E."/>
            <person name="Leigh N.D."/>
            <person name="Simon A."/>
            <person name="Yun M.H."/>
        </authorList>
    </citation>
    <scope>NUCLEOTIDE SEQUENCE</scope>
    <source>
        <strain evidence="2">20211129_DDA</strain>
        <tissue evidence="2">Liver</tissue>
    </source>
</reference>
<dbReference type="EMBL" id="JANPWB010000001">
    <property type="protein sequence ID" value="KAJ1215584.1"/>
    <property type="molecule type" value="Genomic_DNA"/>
</dbReference>
<sequence length="390" mass="41878">MRSINEHFSTVTFYHKNEITKRSVSAKEMAPSIRRNREALSGCCSHWERRTTSLGRGPHRPRTLAGSWSGSGSNGGRRQAGPGGSPLRPPPAALSFSSPAVRLCPSGRSSGAAEESLLELKGAFVMVVEGVQDPASATSSRPPALLRCALLAVRACGCRRAASWGETGFCFEGNSSARPVRCGAATWGEKGVCRRTIGDSAFEIAESAHAHNFACAHAHKRINRKRTIVDSALEMSESVHAYNVTHAHKVHADCHGRDPGTYGTPALPPPYGRSGGVEVSAHPSARGNSFSFFFFKKLFMPTQARPPPCGRWRCPRTFLLAPLPRTHRLRVKRRRLRPPAPPPVDNIGSGGGGFHAAGELPHPGPSAGRSPLLFHAPGGRARGRQAPWLP</sequence>
<comment type="caution">
    <text evidence="2">The sequence shown here is derived from an EMBL/GenBank/DDBJ whole genome shotgun (WGS) entry which is preliminary data.</text>
</comment>
<proteinExistence type="predicted"/>
<gene>
    <name evidence="2" type="ORF">NDU88_003192</name>
</gene>
<evidence type="ECO:0000313" key="3">
    <source>
        <dbReference type="Proteomes" id="UP001066276"/>
    </source>
</evidence>
<feature type="region of interest" description="Disordered" evidence="1">
    <location>
        <begin position="335"/>
        <end position="390"/>
    </location>
</feature>
<evidence type="ECO:0000313" key="2">
    <source>
        <dbReference type="EMBL" id="KAJ1215584.1"/>
    </source>
</evidence>